<reference evidence="7" key="1">
    <citation type="submission" date="2021-12" db="EMBL/GenBank/DDBJ databases">
        <authorList>
            <person name="King R."/>
        </authorList>
    </citation>
    <scope>NUCLEOTIDE SEQUENCE</scope>
</reference>
<evidence type="ECO:0000313" key="8">
    <source>
        <dbReference type="Proteomes" id="UP001152759"/>
    </source>
</evidence>
<comment type="similarity">
    <text evidence="2">Belongs to the plant self-incompatibility (S1) protein family.</text>
</comment>
<organism evidence="7 8">
    <name type="scientific">Bemisia tabaci</name>
    <name type="common">Sweetpotato whitefly</name>
    <name type="synonym">Aleurodes tabaci</name>
    <dbReference type="NCBI Taxonomy" id="7038"/>
    <lineage>
        <taxon>Eukaryota</taxon>
        <taxon>Metazoa</taxon>
        <taxon>Ecdysozoa</taxon>
        <taxon>Arthropoda</taxon>
        <taxon>Hexapoda</taxon>
        <taxon>Insecta</taxon>
        <taxon>Pterygota</taxon>
        <taxon>Neoptera</taxon>
        <taxon>Paraneoptera</taxon>
        <taxon>Hemiptera</taxon>
        <taxon>Sternorrhyncha</taxon>
        <taxon>Aleyrodoidea</taxon>
        <taxon>Aleyrodidae</taxon>
        <taxon>Aleyrodinae</taxon>
        <taxon>Bemisia</taxon>
    </lineage>
</organism>
<feature type="signal peptide" evidence="6">
    <location>
        <begin position="1"/>
        <end position="22"/>
    </location>
</feature>
<evidence type="ECO:0008006" key="9">
    <source>
        <dbReference type="Google" id="ProtNLM"/>
    </source>
</evidence>
<evidence type="ECO:0000256" key="6">
    <source>
        <dbReference type="SAM" id="SignalP"/>
    </source>
</evidence>
<gene>
    <name evidence="7" type="ORF">BEMITA_LOCUS8209</name>
</gene>
<dbReference type="InterPro" id="IPR010264">
    <property type="entry name" value="Self-incomp_S1"/>
</dbReference>
<evidence type="ECO:0000256" key="4">
    <source>
        <dbReference type="ARBA" id="ARBA00022525"/>
    </source>
</evidence>
<sequence>MNIKYAVAAILLVTTQLGPAQGFGWAVVGIGTAVLGTIIDVVEKTETWLVEVHNEGKHDAHMWCASADDKIGPKEGLWVKPGEKVAWGFRRNRSTQFWCTMDWHGQRVGWDVFVTNWKDAPNPTKWSIRNDGVYDHPPSVIMCSLTFPRLPCSALLQCRRAICTFFHYRPPRYSPFLFNKNDGPSVLRVPCTHPRRNLPPFSFLSIVLLLRVSDPRRRLGTLPSSDDVKGARLRMPIESGLST</sequence>
<dbReference type="Pfam" id="PF05938">
    <property type="entry name" value="Self-incomp_S1"/>
    <property type="match status" value="1"/>
</dbReference>
<name>A0A9P0ADG4_BEMTA</name>
<accession>A0A9P0ADG4</accession>
<dbReference type="GO" id="GO:0005576">
    <property type="term" value="C:extracellular region"/>
    <property type="evidence" value="ECO:0007669"/>
    <property type="project" value="UniProtKB-SubCell"/>
</dbReference>
<dbReference type="GO" id="GO:0060320">
    <property type="term" value="P:rejection of self pollen"/>
    <property type="evidence" value="ECO:0007669"/>
    <property type="project" value="UniProtKB-KW"/>
</dbReference>
<feature type="chain" id="PRO_5040270264" description="S-protein homolog" evidence="6">
    <location>
        <begin position="23"/>
        <end position="243"/>
    </location>
</feature>
<dbReference type="Proteomes" id="UP001152759">
    <property type="component" value="Chromosome 4"/>
</dbReference>
<evidence type="ECO:0000256" key="5">
    <source>
        <dbReference type="ARBA" id="ARBA00022729"/>
    </source>
</evidence>
<keyword evidence="3" id="KW-0713">Self-incompatibility</keyword>
<proteinExistence type="inferred from homology"/>
<dbReference type="AlphaFoldDB" id="A0A9P0ADG4"/>
<dbReference type="EMBL" id="OU963865">
    <property type="protein sequence ID" value="CAH0389374.1"/>
    <property type="molecule type" value="Genomic_DNA"/>
</dbReference>
<keyword evidence="5 6" id="KW-0732">Signal</keyword>
<evidence type="ECO:0000256" key="3">
    <source>
        <dbReference type="ARBA" id="ARBA00022471"/>
    </source>
</evidence>
<evidence type="ECO:0000256" key="2">
    <source>
        <dbReference type="ARBA" id="ARBA00005581"/>
    </source>
</evidence>
<keyword evidence="4" id="KW-0964">Secreted</keyword>
<evidence type="ECO:0000313" key="7">
    <source>
        <dbReference type="EMBL" id="CAH0389374.1"/>
    </source>
</evidence>
<keyword evidence="8" id="KW-1185">Reference proteome</keyword>
<comment type="subcellular location">
    <subcellularLocation>
        <location evidence="1">Secreted</location>
    </subcellularLocation>
</comment>
<protein>
    <recommendedName>
        <fullName evidence="9">S-protein homolog</fullName>
    </recommendedName>
</protein>
<evidence type="ECO:0000256" key="1">
    <source>
        <dbReference type="ARBA" id="ARBA00004613"/>
    </source>
</evidence>